<dbReference type="Pfam" id="PF00356">
    <property type="entry name" value="LacI"/>
    <property type="match status" value="1"/>
</dbReference>
<proteinExistence type="predicted"/>
<keyword evidence="3" id="KW-0804">Transcription</keyword>
<evidence type="ECO:0000313" key="6">
    <source>
        <dbReference type="Proteomes" id="UP000002008"/>
    </source>
</evidence>
<dbReference type="SUPFAM" id="SSF47413">
    <property type="entry name" value="lambda repressor-like DNA-binding domains"/>
    <property type="match status" value="1"/>
</dbReference>
<evidence type="ECO:0000256" key="2">
    <source>
        <dbReference type="ARBA" id="ARBA00023125"/>
    </source>
</evidence>
<gene>
    <name evidence="5" type="ordered locus">Caur_0381</name>
</gene>
<dbReference type="eggNOG" id="COG1609">
    <property type="taxonomic scope" value="Bacteria"/>
</dbReference>
<evidence type="ECO:0000259" key="4">
    <source>
        <dbReference type="PROSITE" id="PS50932"/>
    </source>
</evidence>
<dbReference type="GO" id="GO:0003700">
    <property type="term" value="F:DNA-binding transcription factor activity"/>
    <property type="evidence" value="ECO:0000318"/>
    <property type="project" value="GO_Central"/>
</dbReference>
<dbReference type="GO" id="GO:0000976">
    <property type="term" value="F:transcription cis-regulatory region binding"/>
    <property type="evidence" value="ECO:0000318"/>
    <property type="project" value="GO_Central"/>
</dbReference>
<dbReference type="KEGG" id="cau:Caur_0381"/>
<evidence type="ECO:0000256" key="1">
    <source>
        <dbReference type="ARBA" id="ARBA00023015"/>
    </source>
</evidence>
<dbReference type="Proteomes" id="UP000002008">
    <property type="component" value="Chromosome"/>
</dbReference>
<dbReference type="PANTHER" id="PTHR30146:SF120">
    <property type="entry name" value="ALANINE RACEMASE"/>
    <property type="match status" value="1"/>
</dbReference>
<name>A9WDM5_CHLAA</name>
<evidence type="ECO:0000256" key="3">
    <source>
        <dbReference type="ARBA" id="ARBA00023163"/>
    </source>
</evidence>
<organism evidence="5 6">
    <name type="scientific">Chloroflexus aurantiacus (strain ATCC 29366 / DSM 635 / J-10-fl)</name>
    <dbReference type="NCBI Taxonomy" id="324602"/>
    <lineage>
        <taxon>Bacteria</taxon>
        <taxon>Bacillati</taxon>
        <taxon>Chloroflexota</taxon>
        <taxon>Chloroflexia</taxon>
        <taxon>Chloroflexales</taxon>
        <taxon>Chloroflexineae</taxon>
        <taxon>Chloroflexaceae</taxon>
        <taxon>Chloroflexus</taxon>
    </lineage>
</organism>
<dbReference type="RefSeq" id="WP_012256287.1">
    <property type="nucleotide sequence ID" value="NC_010175.1"/>
</dbReference>
<keyword evidence="2" id="KW-0238">DNA-binding</keyword>
<protein>
    <submittedName>
        <fullName evidence="5">Alanine racemase</fullName>
        <ecNumber evidence="5">5.1.1.1</ecNumber>
    </submittedName>
</protein>
<dbReference type="PROSITE" id="PS50932">
    <property type="entry name" value="HTH_LACI_2"/>
    <property type="match status" value="1"/>
</dbReference>
<dbReference type="CDD" id="cd01392">
    <property type="entry name" value="HTH_LacI"/>
    <property type="match status" value="1"/>
</dbReference>
<keyword evidence="5" id="KW-0413">Isomerase</keyword>
<dbReference type="InterPro" id="IPR010982">
    <property type="entry name" value="Lambda_DNA-bd_dom_sf"/>
</dbReference>
<dbReference type="AlphaFoldDB" id="A9WDM5"/>
<dbReference type="EnsemblBacteria" id="ABY33631">
    <property type="protein sequence ID" value="ABY33631"/>
    <property type="gene ID" value="Caur_0381"/>
</dbReference>
<dbReference type="InterPro" id="IPR028082">
    <property type="entry name" value="Peripla_BP_I"/>
</dbReference>
<dbReference type="Pfam" id="PF13377">
    <property type="entry name" value="Peripla_BP_3"/>
    <property type="match status" value="1"/>
</dbReference>
<dbReference type="SMART" id="SM00354">
    <property type="entry name" value="HTH_LACI"/>
    <property type="match status" value="1"/>
</dbReference>
<sequence>MSKKSVQTLEDIARLANVSRSTVSRALNNSPLISKQTRERIQAIAREHNFCLNVSGRNLRLRSSRTIAFVAPMCFPPVASAEHLFGLEMLGAIWSGLHELNYDCLIVHSASQDTDWVHRYLHSGRVDGFILMESSFKQTQIEALVQMKVPFIVWGMPVSPFNYCSVTGDNVAGGRLATEYLIRTGRQRIAFLGGLKGTLTVENRFKGYEQALQLAGRALDPALIVYGDYTYASGAAGMQRLLERAPDLDAVFVNSDLMAIAAINVIQESGRSVPADIAVVGYDDLSIAGYATLPLTTIRQNIPLAGKLLAQNLIQHIETGLVTNVTVPVELVIRKSA</sequence>
<dbReference type="PATRIC" id="fig|324602.8.peg.433"/>
<dbReference type="InterPro" id="IPR000843">
    <property type="entry name" value="HTH_LacI"/>
</dbReference>
<dbReference type="EMBL" id="CP000909">
    <property type="protein sequence ID" value="ABY33631.1"/>
    <property type="molecule type" value="Genomic_DNA"/>
</dbReference>
<dbReference type="EC" id="5.1.1.1" evidence="5"/>
<feature type="domain" description="HTH lacI-type" evidence="4">
    <location>
        <begin position="7"/>
        <end position="61"/>
    </location>
</feature>
<evidence type="ECO:0000313" key="5">
    <source>
        <dbReference type="EMBL" id="ABY33631.1"/>
    </source>
</evidence>
<dbReference type="Gene3D" id="1.10.260.40">
    <property type="entry name" value="lambda repressor-like DNA-binding domains"/>
    <property type="match status" value="1"/>
</dbReference>
<dbReference type="PRINTS" id="PR00036">
    <property type="entry name" value="HTHLACI"/>
</dbReference>
<dbReference type="SUPFAM" id="SSF53822">
    <property type="entry name" value="Periplasmic binding protein-like I"/>
    <property type="match status" value="1"/>
</dbReference>
<dbReference type="InterPro" id="IPR046335">
    <property type="entry name" value="LacI/GalR-like_sensor"/>
</dbReference>
<dbReference type="GO" id="GO:0006355">
    <property type="term" value="P:regulation of DNA-templated transcription"/>
    <property type="evidence" value="ECO:0000318"/>
    <property type="project" value="GO_Central"/>
</dbReference>
<dbReference type="STRING" id="324602.Caur_0381"/>
<dbReference type="PROSITE" id="PS00356">
    <property type="entry name" value="HTH_LACI_1"/>
    <property type="match status" value="1"/>
</dbReference>
<reference evidence="6" key="1">
    <citation type="journal article" date="2011" name="BMC Genomics">
        <title>Complete genome sequence of the filamentous anoxygenic phototrophic bacterium Chloroflexus aurantiacus.</title>
        <authorList>
            <person name="Tang K.H."/>
            <person name="Barry K."/>
            <person name="Chertkov O."/>
            <person name="Dalin E."/>
            <person name="Han C.S."/>
            <person name="Hauser L.J."/>
            <person name="Honchak B.M."/>
            <person name="Karbach L.E."/>
            <person name="Land M.L."/>
            <person name="Lapidus A."/>
            <person name="Larimer F.W."/>
            <person name="Mikhailova N."/>
            <person name="Pitluck S."/>
            <person name="Pierson B.K."/>
            <person name="Blankenship R.E."/>
        </authorList>
    </citation>
    <scope>NUCLEOTIDE SEQUENCE [LARGE SCALE GENOMIC DNA]</scope>
    <source>
        <strain evidence="6">ATCC 29366 / DSM 635 / J-10-fl</strain>
    </source>
</reference>
<dbReference type="HOGENOM" id="CLU_037628_6_2_0"/>
<dbReference type="GO" id="GO:0008784">
    <property type="term" value="F:alanine racemase activity"/>
    <property type="evidence" value="ECO:0007669"/>
    <property type="project" value="UniProtKB-EC"/>
</dbReference>
<keyword evidence="6" id="KW-1185">Reference proteome</keyword>
<accession>A9WDM5</accession>
<dbReference type="InParanoid" id="A9WDM5"/>
<dbReference type="PANTHER" id="PTHR30146">
    <property type="entry name" value="LACI-RELATED TRANSCRIPTIONAL REPRESSOR"/>
    <property type="match status" value="1"/>
</dbReference>
<dbReference type="Gene3D" id="3.40.50.2300">
    <property type="match status" value="2"/>
</dbReference>
<keyword evidence="1" id="KW-0805">Transcription regulation</keyword>